<organism evidence="5 6">
    <name type="scientific">Brachymonas denitrificans DSM 15123</name>
    <dbReference type="NCBI Taxonomy" id="1121117"/>
    <lineage>
        <taxon>Bacteria</taxon>
        <taxon>Pseudomonadati</taxon>
        <taxon>Pseudomonadota</taxon>
        <taxon>Betaproteobacteria</taxon>
        <taxon>Burkholderiales</taxon>
        <taxon>Comamonadaceae</taxon>
        <taxon>Brachymonas</taxon>
    </lineage>
</organism>
<feature type="region of interest" description="Disordered" evidence="2">
    <location>
        <begin position="181"/>
        <end position="206"/>
    </location>
</feature>
<accession>A0A1H8J2N5</accession>
<dbReference type="EMBL" id="FOCW01000005">
    <property type="protein sequence ID" value="SEN74665.1"/>
    <property type="molecule type" value="Genomic_DNA"/>
</dbReference>
<dbReference type="PROSITE" id="PS51123">
    <property type="entry name" value="OMPA_2"/>
    <property type="match status" value="1"/>
</dbReference>
<keyword evidence="3" id="KW-0812">Transmembrane</keyword>
<evidence type="ECO:0000259" key="4">
    <source>
        <dbReference type="PROSITE" id="PS51123"/>
    </source>
</evidence>
<feature type="compositionally biased region" description="Basic and acidic residues" evidence="2">
    <location>
        <begin position="196"/>
        <end position="206"/>
    </location>
</feature>
<sequence length="206" mass="20259">MAFNTNDDDREQKTVVGFLIGAVVLLAIAIAVGFGVSRAGVFGKKDGAASTGSSVMAAADAASGAAAADGAASAAGVAAQAGAASADQGAAVQAGADEASVKVVDGVVRFYFASGKAELAAGAKEALADAVAAAKAGKKLVLSGFHDSTGDPARNAELAKQRAFAVRDALIAEGVAEGSIDLQKPEAMPNTQGNDPEARRVEVKID</sequence>
<dbReference type="STRING" id="1121117.SAMN02745977_01951"/>
<dbReference type="Gene3D" id="3.30.1330.60">
    <property type="entry name" value="OmpA-like domain"/>
    <property type="match status" value="1"/>
</dbReference>
<proteinExistence type="predicted"/>
<evidence type="ECO:0000256" key="1">
    <source>
        <dbReference type="PROSITE-ProRule" id="PRU00473"/>
    </source>
</evidence>
<dbReference type="Proteomes" id="UP000199531">
    <property type="component" value="Unassembled WGS sequence"/>
</dbReference>
<reference evidence="5 6" key="1">
    <citation type="submission" date="2016-10" db="EMBL/GenBank/DDBJ databases">
        <authorList>
            <person name="de Groot N.N."/>
        </authorList>
    </citation>
    <scope>NUCLEOTIDE SEQUENCE [LARGE SCALE GENOMIC DNA]</scope>
    <source>
        <strain evidence="5 6">DSM 15123</strain>
    </source>
</reference>
<feature type="domain" description="OmpA-like" evidence="4">
    <location>
        <begin position="99"/>
        <end position="206"/>
    </location>
</feature>
<dbReference type="InterPro" id="IPR006665">
    <property type="entry name" value="OmpA-like"/>
</dbReference>
<keyword evidence="1 3" id="KW-0472">Membrane</keyword>
<gene>
    <name evidence="5" type="ORF">SAMN02745977_01951</name>
</gene>
<evidence type="ECO:0000313" key="5">
    <source>
        <dbReference type="EMBL" id="SEN74665.1"/>
    </source>
</evidence>
<feature type="transmembrane region" description="Helical" evidence="3">
    <location>
        <begin position="15"/>
        <end position="36"/>
    </location>
</feature>
<evidence type="ECO:0000256" key="3">
    <source>
        <dbReference type="SAM" id="Phobius"/>
    </source>
</evidence>
<evidence type="ECO:0000313" key="6">
    <source>
        <dbReference type="Proteomes" id="UP000199531"/>
    </source>
</evidence>
<name>A0A1H8J2N5_9BURK</name>
<dbReference type="PANTHER" id="PTHR30329:SF21">
    <property type="entry name" value="LIPOPROTEIN YIAD-RELATED"/>
    <property type="match status" value="1"/>
</dbReference>
<keyword evidence="3" id="KW-1133">Transmembrane helix</keyword>
<dbReference type="PANTHER" id="PTHR30329">
    <property type="entry name" value="STATOR ELEMENT OF FLAGELLAR MOTOR COMPLEX"/>
    <property type="match status" value="1"/>
</dbReference>
<dbReference type="OrthoDB" id="8526920at2"/>
<protein>
    <submittedName>
        <fullName evidence="5">Outer membrane protein OmpA</fullName>
    </submittedName>
</protein>
<dbReference type="RefSeq" id="WP_091817216.1">
    <property type="nucleotide sequence ID" value="NZ_FOCW01000005.1"/>
</dbReference>
<dbReference type="GO" id="GO:0016020">
    <property type="term" value="C:membrane"/>
    <property type="evidence" value="ECO:0007669"/>
    <property type="project" value="UniProtKB-UniRule"/>
</dbReference>
<dbReference type="InterPro" id="IPR036737">
    <property type="entry name" value="OmpA-like_sf"/>
</dbReference>
<dbReference type="AlphaFoldDB" id="A0A1H8J2N5"/>
<evidence type="ECO:0000256" key="2">
    <source>
        <dbReference type="SAM" id="MobiDB-lite"/>
    </source>
</evidence>
<dbReference type="SUPFAM" id="SSF103088">
    <property type="entry name" value="OmpA-like"/>
    <property type="match status" value="1"/>
</dbReference>
<dbReference type="Pfam" id="PF00691">
    <property type="entry name" value="OmpA"/>
    <property type="match status" value="1"/>
</dbReference>
<dbReference type="InterPro" id="IPR050330">
    <property type="entry name" value="Bact_OuterMem_StrucFunc"/>
</dbReference>
<keyword evidence="6" id="KW-1185">Reference proteome</keyword>